<dbReference type="AlphaFoldDB" id="A0A4C1VYE4"/>
<reference evidence="1 2" key="1">
    <citation type="journal article" date="2019" name="Commun. Biol.">
        <title>The bagworm genome reveals a unique fibroin gene that provides high tensile strength.</title>
        <authorList>
            <person name="Kono N."/>
            <person name="Nakamura H."/>
            <person name="Ohtoshi R."/>
            <person name="Tomita M."/>
            <person name="Numata K."/>
            <person name="Arakawa K."/>
        </authorList>
    </citation>
    <scope>NUCLEOTIDE SEQUENCE [LARGE SCALE GENOMIC DNA]</scope>
</reference>
<dbReference type="EMBL" id="BGZK01000443">
    <property type="protein sequence ID" value="GBP43831.1"/>
    <property type="molecule type" value="Genomic_DNA"/>
</dbReference>
<accession>A0A4C1VYE4</accession>
<keyword evidence="2" id="KW-1185">Reference proteome</keyword>
<name>A0A4C1VYE4_EUMVA</name>
<evidence type="ECO:0000313" key="2">
    <source>
        <dbReference type="Proteomes" id="UP000299102"/>
    </source>
</evidence>
<evidence type="ECO:0000313" key="1">
    <source>
        <dbReference type="EMBL" id="GBP43831.1"/>
    </source>
</evidence>
<sequence>MLIQANELPTRLITIYGEIYIHEREYKNKYLVFSFLHQSPSVIFLMECWGRLAETDTPTVCLHDLTSPFACPKINCLSRAPGSASAHPTTPGCAAARCEKVQLLVSASGLLYST</sequence>
<protein>
    <submittedName>
        <fullName evidence="1">Uncharacterized protein</fullName>
    </submittedName>
</protein>
<organism evidence="1 2">
    <name type="scientific">Eumeta variegata</name>
    <name type="common">Bagworm moth</name>
    <name type="synonym">Eumeta japonica</name>
    <dbReference type="NCBI Taxonomy" id="151549"/>
    <lineage>
        <taxon>Eukaryota</taxon>
        <taxon>Metazoa</taxon>
        <taxon>Ecdysozoa</taxon>
        <taxon>Arthropoda</taxon>
        <taxon>Hexapoda</taxon>
        <taxon>Insecta</taxon>
        <taxon>Pterygota</taxon>
        <taxon>Neoptera</taxon>
        <taxon>Endopterygota</taxon>
        <taxon>Lepidoptera</taxon>
        <taxon>Glossata</taxon>
        <taxon>Ditrysia</taxon>
        <taxon>Tineoidea</taxon>
        <taxon>Psychidae</taxon>
        <taxon>Oiketicinae</taxon>
        <taxon>Eumeta</taxon>
    </lineage>
</organism>
<gene>
    <name evidence="1" type="ORF">EVAR_82263_1</name>
</gene>
<proteinExistence type="predicted"/>
<comment type="caution">
    <text evidence="1">The sequence shown here is derived from an EMBL/GenBank/DDBJ whole genome shotgun (WGS) entry which is preliminary data.</text>
</comment>
<dbReference type="Proteomes" id="UP000299102">
    <property type="component" value="Unassembled WGS sequence"/>
</dbReference>